<feature type="compositionally biased region" description="Basic and acidic residues" evidence="1">
    <location>
        <begin position="47"/>
        <end position="63"/>
    </location>
</feature>
<gene>
    <name evidence="2" type="ORF">chiPu_0032516</name>
</gene>
<keyword evidence="3" id="KW-1185">Reference proteome</keyword>
<feature type="compositionally biased region" description="Polar residues" evidence="1">
    <location>
        <begin position="13"/>
        <end position="28"/>
    </location>
</feature>
<protein>
    <submittedName>
        <fullName evidence="2">Uncharacterized protein</fullName>
    </submittedName>
</protein>
<evidence type="ECO:0000313" key="2">
    <source>
        <dbReference type="EMBL" id="GCC48302.1"/>
    </source>
</evidence>
<dbReference type="AlphaFoldDB" id="A0A401U078"/>
<evidence type="ECO:0000256" key="1">
    <source>
        <dbReference type="SAM" id="MobiDB-lite"/>
    </source>
</evidence>
<feature type="non-terminal residue" evidence="2">
    <location>
        <position position="63"/>
    </location>
</feature>
<organism evidence="2 3">
    <name type="scientific">Chiloscyllium punctatum</name>
    <name type="common">Brownbanded bambooshark</name>
    <name type="synonym">Hemiscyllium punctatum</name>
    <dbReference type="NCBI Taxonomy" id="137246"/>
    <lineage>
        <taxon>Eukaryota</taxon>
        <taxon>Metazoa</taxon>
        <taxon>Chordata</taxon>
        <taxon>Craniata</taxon>
        <taxon>Vertebrata</taxon>
        <taxon>Chondrichthyes</taxon>
        <taxon>Elasmobranchii</taxon>
        <taxon>Galeomorphii</taxon>
        <taxon>Galeoidea</taxon>
        <taxon>Orectolobiformes</taxon>
        <taxon>Hemiscylliidae</taxon>
        <taxon>Chiloscyllium</taxon>
    </lineage>
</organism>
<name>A0A401U078_CHIPU</name>
<accession>A0A401U078</accession>
<sequence>MPTPTLTGAEPMPTSTLTGVEPTPSTSWSKERERDLLGATGGRSTRTRLERCGGERERGEELK</sequence>
<dbReference type="EMBL" id="BEZZ01238717">
    <property type="protein sequence ID" value="GCC48302.1"/>
    <property type="molecule type" value="Genomic_DNA"/>
</dbReference>
<dbReference type="Proteomes" id="UP000287033">
    <property type="component" value="Unassembled WGS sequence"/>
</dbReference>
<feature type="region of interest" description="Disordered" evidence="1">
    <location>
        <begin position="1"/>
        <end position="63"/>
    </location>
</feature>
<proteinExistence type="predicted"/>
<evidence type="ECO:0000313" key="3">
    <source>
        <dbReference type="Proteomes" id="UP000287033"/>
    </source>
</evidence>
<reference evidence="2 3" key="1">
    <citation type="journal article" date="2018" name="Nat. Ecol. Evol.">
        <title>Shark genomes provide insights into elasmobranch evolution and the origin of vertebrates.</title>
        <authorList>
            <person name="Hara Y"/>
            <person name="Yamaguchi K"/>
            <person name="Onimaru K"/>
            <person name="Kadota M"/>
            <person name="Koyanagi M"/>
            <person name="Keeley SD"/>
            <person name="Tatsumi K"/>
            <person name="Tanaka K"/>
            <person name="Motone F"/>
            <person name="Kageyama Y"/>
            <person name="Nozu R"/>
            <person name="Adachi N"/>
            <person name="Nishimura O"/>
            <person name="Nakagawa R"/>
            <person name="Tanegashima C"/>
            <person name="Kiyatake I"/>
            <person name="Matsumoto R"/>
            <person name="Murakumo K"/>
            <person name="Nishida K"/>
            <person name="Terakita A"/>
            <person name="Kuratani S"/>
            <person name="Sato K"/>
            <person name="Hyodo S Kuraku.S."/>
        </authorList>
    </citation>
    <scope>NUCLEOTIDE SEQUENCE [LARGE SCALE GENOMIC DNA]</scope>
</reference>
<comment type="caution">
    <text evidence="2">The sequence shown here is derived from an EMBL/GenBank/DDBJ whole genome shotgun (WGS) entry which is preliminary data.</text>
</comment>